<comment type="caution">
    <text evidence="2">The sequence shown here is derived from an EMBL/GenBank/DDBJ whole genome shotgun (WGS) entry which is preliminary data.</text>
</comment>
<evidence type="ECO:0000259" key="1">
    <source>
        <dbReference type="Pfam" id="PF01973"/>
    </source>
</evidence>
<dbReference type="RefSeq" id="WP_132767733.1">
    <property type="nucleotide sequence ID" value="NZ_SMAB01000005.1"/>
</dbReference>
<evidence type="ECO:0000313" key="3">
    <source>
        <dbReference type="Proteomes" id="UP000295788"/>
    </source>
</evidence>
<evidence type="ECO:0000313" key="2">
    <source>
        <dbReference type="EMBL" id="TCS83315.1"/>
    </source>
</evidence>
<dbReference type="InterPro" id="IPR002826">
    <property type="entry name" value="MptE-like"/>
</dbReference>
<proteinExistence type="predicted"/>
<dbReference type="PANTHER" id="PTHR41786:SF1">
    <property type="entry name" value="6-HYDROXYMETHYLPTERIN DIPHOSPHOKINASE MPTE-LIKE DOMAIN-CONTAINING PROTEIN"/>
    <property type="match status" value="1"/>
</dbReference>
<dbReference type="EMBL" id="SMAB01000005">
    <property type="protein sequence ID" value="TCS83315.1"/>
    <property type="molecule type" value="Genomic_DNA"/>
</dbReference>
<feature type="domain" description="6-hydroxymethylpterin diphosphokinase MptE-like" evidence="1">
    <location>
        <begin position="202"/>
        <end position="371"/>
    </location>
</feature>
<dbReference type="Proteomes" id="UP000295788">
    <property type="component" value="Unassembled WGS sequence"/>
</dbReference>
<dbReference type="OrthoDB" id="5291305at2"/>
<dbReference type="Pfam" id="PF01973">
    <property type="entry name" value="MptE-like"/>
    <property type="match status" value="1"/>
</dbReference>
<dbReference type="AlphaFoldDB" id="A0A4R3KJ70"/>
<sequence>MNIFKKNIEVFKKKYHYDPYFEDYHDIVVEPTRKEDSITLKYKIDNKFYYLHSLYDPKVEADNIVENLYEEGNLYIIIGLGLGYIAKSLLKRIKDSDYIFIIEPSNKIFTKCMELVDIHELIEHKQVFLYIDRENKNEISYYLNQLVRQRLFNHFKLYISRNYDKLFPEKVLSILEKIKEAIKTHQINLNTTFLFSEEWQLNYLKNLKHSIKAIPFNKFKNFISLPAIIVSAGPSLMEEIDKLRLLKNKALIIASGSAVTTLEYYQIKPHIIVSIDGGVVNYEHFKKINYTDVPLFYAPMINHKILDEYRGPKVIFQGLNNEINEWYNKLLGFETGEIALGPSVANVALDIACNVTSGPICFIGQDLGFSNGYSHALGNINRTKISYDNDNTNLLQVDSNDGGKIYTNYVYNSMRKWFEDYIQEKNLINIYNATKKGAKIKGTNIIDFDEFINKFCISEVNVEQELANKLNNSPNNNIDREKLIKENLEILNELIEITFKAMKLSRELLESINKNNNIFIGKIIKQLDNLDNKLFRIEKKDLILFYIKQPILLRLESWKTFSDKNESLNIAKKNLFFYEQLYDIGKKVKEIFEILILDGGQYEKTTN</sequence>
<organism evidence="2 3">
    <name type="scientific">Tepidibacillus fermentans</name>
    <dbReference type="NCBI Taxonomy" id="1281767"/>
    <lineage>
        <taxon>Bacteria</taxon>
        <taxon>Bacillati</taxon>
        <taxon>Bacillota</taxon>
        <taxon>Bacilli</taxon>
        <taxon>Bacillales</taxon>
        <taxon>Bacillaceae</taxon>
        <taxon>Tepidibacillus</taxon>
    </lineage>
</organism>
<gene>
    <name evidence="2" type="ORF">EDD72_10555</name>
</gene>
<keyword evidence="3" id="KW-1185">Reference proteome</keyword>
<name>A0A4R3KJ70_9BACI</name>
<dbReference type="PANTHER" id="PTHR41786">
    <property type="entry name" value="MOTILITY ACCESSORY FACTOR MAF"/>
    <property type="match status" value="1"/>
</dbReference>
<accession>A0A4R3KJ70</accession>
<reference evidence="2 3" key="1">
    <citation type="submission" date="2019-03" db="EMBL/GenBank/DDBJ databases">
        <title>Genomic Encyclopedia of Type Strains, Phase IV (KMG-IV): sequencing the most valuable type-strain genomes for metagenomic binning, comparative biology and taxonomic classification.</title>
        <authorList>
            <person name="Goeker M."/>
        </authorList>
    </citation>
    <scope>NUCLEOTIDE SEQUENCE [LARGE SCALE GENOMIC DNA]</scope>
    <source>
        <strain evidence="2 3">DSM 23802</strain>
    </source>
</reference>
<protein>
    <recommendedName>
        <fullName evidence="1">6-hydroxymethylpterin diphosphokinase MptE-like domain-containing protein</fullName>
    </recommendedName>
</protein>